<reference evidence="1" key="1">
    <citation type="submission" date="2022-11" db="EMBL/GenBank/DDBJ databases">
        <title>Lacinutrix neustonica HL-RS19T sp. nov., isolated from the surface microlayer sample of brackish Lake Shihwa.</title>
        <authorList>
            <person name="Choi J.Y."/>
            <person name="Hwang C.Y."/>
        </authorList>
    </citation>
    <scope>NUCLEOTIDE SEQUENCE</scope>
    <source>
        <strain evidence="1">HL-RS19</strain>
    </source>
</reference>
<accession>A0A9E8SFY5</accession>
<protein>
    <submittedName>
        <fullName evidence="1">SprB repeat-containing protein</fullName>
    </submittedName>
</protein>
<dbReference type="Pfam" id="PF13573">
    <property type="entry name" value="SprB"/>
    <property type="match status" value="6"/>
</dbReference>
<evidence type="ECO:0000313" key="1">
    <source>
        <dbReference type="EMBL" id="WAC03934.1"/>
    </source>
</evidence>
<dbReference type="Proteomes" id="UP001164705">
    <property type="component" value="Chromosome"/>
</dbReference>
<keyword evidence="2" id="KW-1185">Reference proteome</keyword>
<sequence>MQCNANIPGSLDITIDSGGVAPYTYSLYDNTNTQVGASVTTASTTHTFSGLSFGDYYVTIVDANGCDYRSSVQRIETPPNISLTSNTSTGTCATGAEVTIDVVTGAPNFTYSIFGQPLTAVGPTPATSHTFTGLEHGTTYLFQVEDAGNCFSVIEVTTPTISAINISALTTTDVACNGDSTGAVDFTVSDYDASVTALYYEVRDQLTNLPIAPPVNGTFVGLTGAPASGTITGLAAGNYTLFVEETNGTLCSASQAFQITEPIQALSASVTDNVNANCNTGAQVTITATGGTGPYQYAYAPSPTVPTVFNGNNVLNLDPAIATNWDIIVRDANGCEFPLSVIIAEDAVPTIDPVASQCYVGSPLNVTLSGTTYNGTATYSTGGPFQTSPNFTITTPGTYTFSIRDDNGCVATTPYVVNDQLILSAALTKDLDCTASPDATITLTATGGDSSYTYEVSTDGGATYSPMGSNVYTATTAGTYTFRVTDGAGCEDITTYVLDPIEAIVFTTTETNVSCNGGSDGSITVNVTGGVGPFQYQLDSGALQNSNVFTGLSQGTTYIITVTDAKSCTLASAPITISEPTVLTASETLSVNTTCDVETIITVLGQDGTPTGSGTGYYYNFNGTGFTTTNTYTVNNNGSIQTVNYIVRDANGCEVTGSVNVDPLDPPTDLDFSATAITCLVTTSDVTLTATNGVAPLSYEILSPASAITSNTTGVFTGLPADDYMFQVTDGNGCTYQELYTVADVENIAVTGALISDVTCNPGANGEVLFTISNFAGTYSYSINGAPTVTGQSSPTVTVSGLTGPSTQTILVTDETTGCSATTSVDVSQPAALGLTLDTNINATCNMGAQVSVTAYGGITPYAYSFVVSGSPAGPYSSSNSAVLDPAISTTWDVYVQDGNSCVISTPLTITIATDPIPSGLTISGLSQCPSATNDYTFTVNVGSGVSPYEYSIGSGFQSSPTFTVNASGSYIVTVRDANGCTNTVPVDILPALQFSADITTLPSCSNDDGEITVTGSGGYGTYSYSISPNTGITFSSDVFSNVPSGTFTVTMTDTNTLCSENISLTLGAATPVTFTTSVEDVSCNGGSDGVITVTLPASNDNPVYTYEIIAPIVVGPQNSNVFAGLSANTYTVQVNSGRGCFLTQAVVIGEPTVLGVSATATDFACAANNSVNSSTITITETGGTAAYSYSINGTNYFTTNTFDIIDTGSVQNITVYVQDANGCIATNTVSINPLPEIIDATVAINAPIDCNTSGEVIITVTGGSGNFTYRDVTKWSTTSP</sequence>
<evidence type="ECO:0000313" key="2">
    <source>
        <dbReference type="Proteomes" id="UP001164705"/>
    </source>
</evidence>
<dbReference type="InterPro" id="IPR025667">
    <property type="entry name" value="SprB_repeat"/>
</dbReference>
<proteinExistence type="predicted"/>
<dbReference type="KEGG" id="lnu:N7U66_00035"/>
<dbReference type="EMBL" id="CP113088">
    <property type="protein sequence ID" value="WAC03934.1"/>
    <property type="molecule type" value="Genomic_DNA"/>
</dbReference>
<organism evidence="1 2">
    <name type="scientific">Lacinutrix neustonica</name>
    <dbReference type="NCBI Taxonomy" id="2980107"/>
    <lineage>
        <taxon>Bacteria</taxon>
        <taxon>Pseudomonadati</taxon>
        <taxon>Bacteroidota</taxon>
        <taxon>Flavobacteriia</taxon>
        <taxon>Flavobacteriales</taxon>
        <taxon>Flavobacteriaceae</taxon>
        <taxon>Lacinutrix</taxon>
    </lineage>
</organism>
<gene>
    <name evidence="1" type="ORF">N7U66_00035</name>
</gene>
<name>A0A9E8SFY5_9FLAO</name>